<feature type="transmembrane region" description="Helical" evidence="1">
    <location>
        <begin position="587"/>
        <end position="610"/>
    </location>
</feature>
<gene>
    <name evidence="2" type="ORF">NPRO_10990</name>
</gene>
<dbReference type="InterPro" id="IPR043748">
    <property type="entry name" value="DUF5693"/>
</dbReference>
<evidence type="ECO:0000313" key="3">
    <source>
        <dbReference type="Proteomes" id="UP000662873"/>
    </source>
</evidence>
<feature type="transmembrane region" description="Helical" evidence="1">
    <location>
        <begin position="556"/>
        <end position="575"/>
    </location>
</feature>
<dbReference type="Pfam" id="PF18949">
    <property type="entry name" value="DUF5693"/>
    <property type="match status" value="1"/>
</dbReference>
<dbReference type="KEGG" id="npy:NPRO_10990"/>
<evidence type="ECO:0000256" key="1">
    <source>
        <dbReference type="SAM" id="Phobius"/>
    </source>
</evidence>
<dbReference type="EMBL" id="AP021858">
    <property type="protein sequence ID" value="BBO23504.1"/>
    <property type="molecule type" value="Genomic_DNA"/>
</dbReference>
<feature type="transmembrane region" description="Helical" evidence="1">
    <location>
        <begin position="338"/>
        <end position="358"/>
    </location>
</feature>
<feature type="transmembrane region" description="Helical" evidence="1">
    <location>
        <begin position="532"/>
        <end position="549"/>
    </location>
</feature>
<evidence type="ECO:0000313" key="2">
    <source>
        <dbReference type="EMBL" id="BBO23504.1"/>
    </source>
</evidence>
<feature type="transmembrane region" description="Helical" evidence="1">
    <location>
        <begin position="447"/>
        <end position="468"/>
    </location>
</feature>
<dbReference type="Proteomes" id="UP000662873">
    <property type="component" value="Chromosome"/>
</dbReference>
<accession>A0A809SE06</accession>
<feature type="transmembrane region" description="Helical" evidence="1">
    <location>
        <begin position="13"/>
        <end position="31"/>
    </location>
</feature>
<feature type="transmembrane region" description="Helical" evidence="1">
    <location>
        <begin position="370"/>
        <end position="403"/>
    </location>
</feature>
<organism evidence="2 3">
    <name type="scientific">Candidatus Nitrosymbiomonas proteolyticus</name>
    <dbReference type="NCBI Taxonomy" id="2608984"/>
    <lineage>
        <taxon>Bacteria</taxon>
        <taxon>Bacillati</taxon>
        <taxon>Armatimonadota</taxon>
        <taxon>Armatimonadota incertae sedis</taxon>
        <taxon>Candidatus Nitrosymbiomonas</taxon>
    </lineage>
</organism>
<sequence>MDGGIMKSQGIPFWVWVCLAGVVAFTFVPLSSRFRAEQSNRAVELSAEIDSIEQLAAGQQLSLVEALDRLKRSGLGAVVVSEETLDDVAKYSGDLRIESLPEGAGTRILASQGIADRLAKGLQVRFGNARVQVAPLPDGAAEILVVGYHYATLRGVSLGLPPQWTSVVRSSGLRVIGRMSNPLGANPESVRGSIEWASGQGMAVFLPQGEQVLGRREGLDALIESLRSKGLLYASPEFVKIGGDSNVLREAPDIAVSLHSAQTAELDRMASSEIVERYVRAGRERNCRILLLRPATFSSEAPLEDFAKLAGGIRDGLIRSGAGVGPARPFAPVQTLPFLPALLCLLSAPVAFFAALAITENRSVASLLTVLLLISGAATLTGAFVSYAALALAVLFPVAAFVVCERLEAALPVRFLAVSGVSLIGGLCVAAVLTSPEYFVRGAVFSGVKLSLLGPIALVGAAAFVRYAGGWPSLKQPATWLQLSLGLLVLAAFGMLAIRTGNDNPSAVSDLELRFRAMLDALLYVRPRTKEFLIGHPMLVVSLGLMALHRSGNRKVGGWLALALALAWIGQTGIVNTLCHLHTPLSIGLTRVAVGLMTGGILGGALWLVARRALRPGGA</sequence>
<protein>
    <submittedName>
        <fullName evidence="2">Uncharacterized protein</fullName>
    </submittedName>
</protein>
<feature type="transmembrane region" description="Helical" evidence="1">
    <location>
        <begin position="415"/>
        <end position="435"/>
    </location>
</feature>
<proteinExistence type="predicted"/>
<feature type="transmembrane region" description="Helical" evidence="1">
    <location>
        <begin position="480"/>
        <end position="498"/>
    </location>
</feature>
<keyword evidence="1" id="KW-0812">Transmembrane</keyword>
<dbReference type="AlphaFoldDB" id="A0A809SE06"/>
<keyword evidence="1" id="KW-0472">Membrane</keyword>
<keyword evidence="1" id="KW-1133">Transmembrane helix</keyword>
<name>A0A809SE06_9BACT</name>
<reference evidence="2" key="1">
    <citation type="journal article" name="DNA Res.">
        <title>The physiological potential of anammox bacteria as revealed by their core genome structure.</title>
        <authorList>
            <person name="Okubo T."/>
            <person name="Toyoda A."/>
            <person name="Fukuhara K."/>
            <person name="Uchiyama I."/>
            <person name="Harigaya Y."/>
            <person name="Kuroiwa M."/>
            <person name="Suzuki T."/>
            <person name="Murakami Y."/>
            <person name="Suwa Y."/>
            <person name="Takami H."/>
        </authorList>
    </citation>
    <scope>NUCLEOTIDE SEQUENCE</scope>
    <source>
        <strain evidence="2">317325-2</strain>
    </source>
</reference>